<dbReference type="InParanoid" id="A0A0D0DFH1"/>
<protein>
    <submittedName>
        <fullName evidence="2">Uncharacterized protein</fullName>
    </submittedName>
</protein>
<dbReference type="EMBL" id="KN826170">
    <property type="protein sequence ID" value="KIK79839.1"/>
    <property type="molecule type" value="Genomic_DNA"/>
</dbReference>
<evidence type="ECO:0000256" key="1">
    <source>
        <dbReference type="SAM" id="MobiDB-lite"/>
    </source>
</evidence>
<sequence>MSLNITKRHTRASNATRHPGAIILEAQVKRRTKAEIAADDEAQHQAQAMSDSVSKAVLAQIATLEAEMEAKQTQVLSSKPSATRPKPKARIRTKSQAGKTIPEAVEGDAKGVECSVPEDTMAGADVEAFGEDASEDGEANDGKKRRVSRRPGKSSFREKVKEAHRILDQPLNNGHEDKKTTHAVHNQISVLTESTLYFLNITSNHSTTKASLTGLVRNWASAVVPSNISKGTPSCTARDTAPTKSKALSTTTHSSNALAPLTPVNSVADASSLCIAGLEEGEDDIYEHSISIKGNVNSKGDDTRKSLLLSIANEDDNFTSKQSQHSTSTRLKRKVSNTISLSSREEFELDRTGMDDSTMGIDSDIEITGIVKLSESEVKAPLVKKVKTDVKIKTEPVESTTVPSGSGHPLKAEGVVKPCSAYCKEDLLGFILSDPQGHWHKKFLPTLILLLGSISNPFDLPETSLLQFAQSTFHIIYPEVHDFVITFTGPVIAKILQRFCKWWSNFSSTTIALILDFMAHDKTRDAVEKHEIYRSTFIITLLGSVHLTAIQGHATVPTLKTEELAYPGMQGAVRMCSAAVERALTLIQKGHINVDNSLRSIKGGKLSVTLPKSLNKYTGKQTSAPYLFSDQLWGHAVRSYAHSISTRGDDYIHDIVQLARETMQGTGVLPHSTDTGSDEPEELDEHAYLSYDSSY</sequence>
<dbReference type="AlphaFoldDB" id="A0A0D0DFH1"/>
<organism evidence="2 3">
    <name type="scientific">Paxillus rubicundulus Ve08.2h10</name>
    <dbReference type="NCBI Taxonomy" id="930991"/>
    <lineage>
        <taxon>Eukaryota</taxon>
        <taxon>Fungi</taxon>
        <taxon>Dikarya</taxon>
        <taxon>Basidiomycota</taxon>
        <taxon>Agaricomycotina</taxon>
        <taxon>Agaricomycetes</taxon>
        <taxon>Agaricomycetidae</taxon>
        <taxon>Boletales</taxon>
        <taxon>Paxilineae</taxon>
        <taxon>Paxillaceae</taxon>
        <taxon>Paxillus</taxon>
    </lineage>
</organism>
<dbReference type="STRING" id="930991.A0A0D0DFH1"/>
<keyword evidence="3" id="KW-1185">Reference proteome</keyword>
<feature type="region of interest" description="Disordered" evidence="1">
    <location>
        <begin position="128"/>
        <end position="163"/>
    </location>
</feature>
<evidence type="ECO:0000313" key="3">
    <source>
        <dbReference type="Proteomes" id="UP000054538"/>
    </source>
</evidence>
<feature type="compositionally biased region" description="Basic residues" evidence="1">
    <location>
        <begin position="143"/>
        <end position="152"/>
    </location>
</feature>
<feature type="region of interest" description="Disordered" evidence="1">
    <location>
        <begin position="71"/>
        <end position="98"/>
    </location>
</feature>
<reference evidence="3" key="2">
    <citation type="submission" date="2015-01" db="EMBL/GenBank/DDBJ databases">
        <title>Evolutionary Origins and Diversification of the Mycorrhizal Mutualists.</title>
        <authorList>
            <consortium name="DOE Joint Genome Institute"/>
            <consortium name="Mycorrhizal Genomics Consortium"/>
            <person name="Kohler A."/>
            <person name="Kuo A."/>
            <person name="Nagy L.G."/>
            <person name="Floudas D."/>
            <person name="Copeland A."/>
            <person name="Barry K.W."/>
            <person name="Cichocki N."/>
            <person name="Veneault-Fourrey C."/>
            <person name="LaButti K."/>
            <person name="Lindquist E.A."/>
            <person name="Lipzen A."/>
            <person name="Lundell T."/>
            <person name="Morin E."/>
            <person name="Murat C."/>
            <person name="Riley R."/>
            <person name="Ohm R."/>
            <person name="Sun H."/>
            <person name="Tunlid A."/>
            <person name="Henrissat B."/>
            <person name="Grigoriev I.V."/>
            <person name="Hibbett D.S."/>
            <person name="Martin F."/>
        </authorList>
    </citation>
    <scope>NUCLEOTIDE SEQUENCE [LARGE SCALE GENOMIC DNA]</scope>
    <source>
        <strain evidence="3">Ve08.2h10</strain>
    </source>
</reference>
<evidence type="ECO:0000313" key="2">
    <source>
        <dbReference type="EMBL" id="KIK79839.1"/>
    </source>
</evidence>
<feature type="compositionally biased region" description="Acidic residues" evidence="1">
    <location>
        <begin position="128"/>
        <end position="139"/>
    </location>
</feature>
<dbReference type="Proteomes" id="UP000054538">
    <property type="component" value="Unassembled WGS sequence"/>
</dbReference>
<dbReference type="HOGENOM" id="CLU_023634_0_0_1"/>
<feature type="compositionally biased region" description="Polar residues" evidence="1">
    <location>
        <begin position="71"/>
        <end position="81"/>
    </location>
</feature>
<feature type="region of interest" description="Disordered" evidence="1">
    <location>
        <begin position="231"/>
        <end position="254"/>
    </location>
</feature>
<dbReference type="OrthoDB" id="2689303at2759"/>
<reference evidence="2 3" key="1">
    <citation type="submission" date="2014-04" db="EMBL/GenBank/DDBJ databases">
        <authorList>
            <consortium name="DOE Joint Genome Institute"/>
            <person name="Kuo A."/>
            <person name="Kohler A."/>
            <person name="Jargeat P."/>
            <person name="Nagy L.G."/>
            <person name="Floudas D."/>
            <person name="Copeland A."/>
            <person name="Barry K.W."/>
            <person name="Cichocki N."/>
            <person name="Veneault-Fourrey C."/>
            <person name="LaButti K."/>
            <person name="Lindquist E.A."/>
            <person name="Lipzen A."/>
            <person name="Lundell T."/>
            <person name="Morin E."/>
            <person name="Murat C."/>
            <person name="Sun H."/>
            <person name="Tunlid A."/>
            <person name="Henrissat B."/>
            <person name="Grigoriev I.V."/>
            <person name="Hibbett D.S."/>
            <person name="Martin F."/>
            <person name="Nordberg H.P."/>
            <person name="Cantor M.N."/>
            <person name="Hua S.X."/>
        </authorList>
    </citation>
    <scope>NUCLEOTIDE SEQUENCE [LARGE SCALE GENOMIC DNA]</scope>
    <source>
        <strain evidence="2 3">Ve08.2h10</strain>
    </source>
</reference>
<name>A0A0D0DFH1_9AGAM</name>
<accession>A0A0D0DFH1</accession>
<gene>
    <name evidence="2" type="ORF">PAXRUDRAFT_16112</name>
</gene>
<proteinExistence type="predicted"/>
<feature type="region of interest" description="Disordered" evidence="1">
    <location>
        <begin position="663"/>
        <end position="684"/>
    </location>
</feature>